<name>A0A432Z871_9GAMM</name>
<dbReference type="EMBL" id="PIQE01000001">
    <property type="protein sequence ID" value="RUO74041.1"/>
    <property type="molecule type" value="Genomic_DNA"/>
</dbReference>
<protein>
    <submittedName>
        <fullName evidence="1">Uncharacterized protein</fullName>
    </submittedName>
</protein>
<proteinExistence type="predicted"/>
<keyword evidence="2" id="KW-1185">Reference proteome</keyword>
<evidence type="ECO:0000313" key="1">
    <source>
        <dbReference type="EMBL" id="RUO74041.1"/>
    </source>
</evidence>
<accession>A0A432Z871</accession>
<organism evidence="1 2">
    <name type="scientific">Pseudidiomarina sediminum</name>
    <dbReference type="NCBI Taxonomy" id="431675"/>
    <lineage>
        <taxon>Bacteria</taxon>
        <taxon>Pseudomonadati</taxon>
        <taxon>Pseudomonadota</taxon>
        <taxon>Gammaproteobacteria</taxon>
        <taxon>Alteromonadales</taxon>
        <taxon>Idiomarinaceae</taxon>
        <taxon>Pseudidiomarina</taxon>
    </lineage>
</organism>
<evidence type="ECO:0000313" key="2">
    <source>
        <dbReference type="Proteomes" id="UP000287022"/>
    </source>
</evidence>
<gene>
    <name evidence="1" type="ORF">CWI80_01375</name>
</gene>
<dbReference type="RefSeq" id="WP_026862093.1">
    <property type="nucleotide sequence ID" value="NZ_JAHVIQ010000001.1"/>
</dbReference>
<dbReference type="Proteomes" id="UP000287022">
    <property type="component" value="Unassembled WGS sequence"/>
</dbReference>
<comment type="caution">
    <text evidence="1">The sequence shown here is derived from an EMBL/GenBank/DDBJ whole genome shotgun (WGS) entry which is preliminary data.</text>
</comment>
<sequence>MWLCSQSPWRWLPIAASVWAIEPEHFTLRRLDHYHATVLGAPHWIFITPWWVAIYFRRVEGNGQPQPPRWWLCCHAWTDGLSFARCRRMALVWRQQRR</sequence>
<dbReference type="AlphaFoldDB" id="A0A432Z871"/>
<reference evidence="2" key="1">
    <citation type="journal article" date="2018" name="Front. Microbiol.">
        <title>Genome-Based Analysis Reveals the Taxonomy and Diversity of the Family Idiomarinaceae.</title>
        <authorList>
            <person name="Liu Y."/>
            <person name="Lai Q."/>
            <person name="Shao Z."/>
        </authorList>
    </citation>
    <scope>NUCLEOTIDE SEQUENCE [LARGE SCALE GENOMIC DNA]</scope>
    <source>
        <strain evidence="2">c121</strain>
    </source>
</reference>